<organism evidence="3 4">
    <name type="scientific">Kingella bonacorsii</name>
    <dbReference type="NCBI Taxonomy" id="2796361"/>
    <lineage>
        <taxon>Bacteria</taxon>
        <taxon>Pseudomonadati</taxon>
        <taxon>Pseudomonadota</taxon>
        <taxon>Betaproteobacteria</taxon>
        <taxon>Neisseriales</taxon>
        <taxon>Neisseriaceae</taxon>
        <taxon>Kingella</taxon>
    </lineage>
</organism>
<dbReference type="PROSITE" id="PS01319">
    <property type="entry name" value="RBFA"/>
    <property type="match status" value="1"/>
</dbReference>
<proteinExistence type="inferred from homology"/>
<evidence type="ECO:0000313" key="4">
    <source>
        <dbReference type="Proteomes" id="UP000614058"/>
    </source>
</evidence>
<dbReference type="NCBIfam" id="TIGR00082">
    <property type="entry name" value="rbfA"/>
    <property type="match status" value="1"/>
</dbReference>
<dbReference type="Pfam" id="PF02033">
    <property type="entry name" value="RBFA"/>
    <property type="match status" value="1"/>
</dbReference>
<comment type="subunit">
    <text evidence="2">Monomer. Binds 30S ribosomal subunits, but not 50S ribosomal subunits or 70S ribosomes.</text>
</comment>
<dbReference type="PANTHER" id="PTHR33515:SF1">
    <property type="entry name" value="RIBOSOME-BINDING FACTOR A, CHLOROPLASTIC-RELATED"/>
    <property type="match status" value="1"/>
</dbReference>
<name>A0ABS1BRU7_9NEIS</name>
<keyword evidence="1 2" id="KW-0690">Ribosome biogenesis</keyword>
<keyword evidence="4" id="KW-1185">Reference proteome</keyword>
<comment type="subcellular location">
    <subcellularLocation>
        <location evidence="2">Cytoplasm</location>
    </subcellularLocation>
</comment>
<reference evidence="3 4" key="1">
    <citation type="journal article" date="2021" name="Pathogens">
        <title>Isolation and Characterization of Kingella bonacorsii sp. nov., A Novel Kingella Species Detected in a Stable Periodontitis Subject.</title>
        <authorList>
            <person name="Antezack A."/>
            <person name="Boxberger M."/>
            <person name="Rolland C."/>
            <person name="Monnet-Corti V."/>
            <person name="La Scola B."/>
        </authorList>
    </citation>
    <scope>NUCLEOTIDE SEQUENCE [LARGE SCALE GENOMIC DNA]</scope>
    <source>
        <strain evidence="3 4">Marseille-Q4569</strain>
    </source>
</reference>
<dbReference type="HAMAP" id="MF_00003">
    <property type="entry name" value="RbfA"/>
    <property type="match status" value="1"/>
</dbReference>
<comment type="similarity">
    <text evidence="2">Belongs to the RbfA family.</text>
</comment>
<dbReference type="InterPro" id="IPR000238">
    <property type="entry name" value="RbfA"/>
</dbReference>
<protein>
    <recommendedName>
        <fullName evidence="2">Ribosome-binding factor A</fullName>
    </recommendedName>
</protein>
<dbReference type="Proteomes" id="UP000614058">
    <property type="component" value="Unassembled WGS sequence"/>
</dbReference>
<dbReference type="InterPro" id="IPR020053">
    <property type="entry name" value="Ribosome-bd_factorA_CS"/>
</dbReference>
<comment type="function">
    <text evidence="2">One of several proteins that assist in the late maturation steps of the functional core of the 30S ribosomal subunit. Associates with free 30S ribosomal subunits (but not with 30S subunits that are part of 70S ribosomes or polysomes). Required for efficient processing of 16S rRNA. May interact with the 5'-terminal helix region of 16S rRNA.</text>
</comment>
<sequence length="125" mass="14366">MKKQQRNGYARVDRVKEQIMRELAELVRTELKDPRAGLITINDVDVTRDYSHATVYYTVLNGDRAASAEALEHAKGFLRSELSRRITVFRVPELHFEYDHSLERGMTLSHLIEQAAAEPDVPDVE</sequence>
<dbReference type="InterPro" id="IPR023799">
    <property type="entry name" value="RbfA_dom_sf"/>
</dbReference>
<dbReference type="RefSeq" id="WP_200522077.1">
    <property type="nucleotide sequence ID" value="NZ_JAEHNZ010000002.1"/>
</dbReference>
<comment type="caution">
    <text evidence="3">The sequence shown here is derived from an EMBL/GenBank/DDBJ whole genome shotgun (WGS) entry which is preliminary data.</text>
</comment>
<gene>
    <name evidence="2 3" type="primary">rbfA</name>
    <name evidence="3" type="ORF">JDW22_04955</name>
</gene>
<evidence type="ECO:0000256" key="1">
    <source>
        <dbReference type="ARBA" id="ARBA00022517"/>
    </source>
</evidence>
<evidence type="ECO:0000313" key="3">
    <source>
        <dbReference type="EMBL" id="MBK0395947.1"/>
    </source>
</evidence>
<keyword evidence="2" id="KW-0963">Cytoplasm</keyword>
<dbReference type="EMBL" id="JAEHNZ010000002">
    <property type="protein sequence ID" value="MBK0395947.1"/>
    <property type="molecule type" value="Genomic_DNA"/>
</dbReference>
<dbReference type="InterPro" id="IPR015946">
    <property type="entry name" value="KH_dom-like_a/b"/>
</dbReference>
<dbReference type="PANTHER" id="PTHR33515">
    <property type="entry name" value="RIBOSOME-BINDING FACTOR A, CHLOROPLASTIC-RELATED"/>
    <property type="match status" value="1"/>
</dbReference>
<accession>A0ABS1BRU7</accession>
<dbReference type="Gene3D" id="3.30.300.20">
    <property type="match status" value="1"/>
</dbReference>
<evidence type="ECO:0000256" key="2">
    <source>
        <dbReference type="HAMAP-Rule" id="MF_00003"/>
    </source>
</evidence>
<dbReference type="SUPFAM" id="SSF89919">
    <property type="entry name" value="Ribosome-binding factor A, RbfA"/>
    <property type="match status" value="1"/>
</dbReference>